<protein>
    <recommendedName>
        <fullName evidence="11">Exo-alpha-sialidase</fullName>
    </recommendedName>
</protein>
<feature type="chain" id="PRO_5047471804" description="Exo-alpha-sialidase" evidence="8">
    <location>
        <begin position="29"/>
        <end position="460"/>
    </location>
</feature>
<feature type="signal peptide" evidence="8">
    <location>
        <begin position="1"/>
        <end position="28"/>
    </location>
</feature>
<evidence type="ECO:0000256" key="5">
    <source>
        <dbReference type="ARBA" id="ARBA00023326"/>
    </source>
</evidence>
<dbReference type="RefSeq" id="WP_394830799.1">
    <property type="nucleotide sequence ID" value="NZ_CP089929.1"/>
</dbReference>
<evidence type="ECO:0000256" key="4">
    <source>
        <dbReference type="ARBA" id="ARBA00023295"/>
    </source>
</evidence>
<evidence type="ECO:0000256" key="1">
    <source>
        <dbReference type="ARBA" id="ARBA00022729"/>
    </source>
</evidence>
<evidence type="ECO:0000256" key="7">
    <source>
        <dbReference type="SAM" id="Phobius"/>
    </source>
</evidence>
<evidence type="ECO:0000256" key="2">
    <source>
        <dbReference type="ARBA" id="ARBA00022801"/>
    </source>
</evidence>
<keyword evidence="7" id="KW-1133">Transmembrane helix</keyword>
<keyword evidence="2" id="KW-0378">Hydrolase</keyword>
<organism evidence="9 10">
    <name type="scientific">Pendulispora rubella</name>
    <dbReference type="NCBI Taxonomy" id="2741070"/>
    <lineage>
        <taxon>Bacteria</taxon>
        <taxon>Pseudomonadati</taxon>
        <taxon>Myxococcota</taxon>
        <taxon>Myxococcia</taxon>
        <taxon>Myxococcales</taxon>
        <taxon>Sorangiineae</taxon>
        <taxon>Pendulisporaceae</taxon>
        <taxon>Pendulispora</taxon>
    </lineage>
</organism>
<evidence type="ECO:0000313" key="10">
    <source>
        <dbReference type="Proteomes" id="UP001374803"/>
    </source>
</evidence>
<keyword evidence="1 8" id="KW-0732">Signal</keyword>
<keyword evidence="5" id="KW-0624">Polysaccharide degradation</keyword>
<dbReference type="CDD" id="cd15482">
    <property type="entry name" value="Sialidase_non-viral"/>
    <property type="match status" value="1"/>
</dbReference>
<sequence>MRKRLVLPLAAVSLLSLTSVVVPSTALANGRYPYGNQLVVDPHNPDVIYVRTTFGILLSEDHGRIFRWICEPLIGFTNGLDPGVGVFGDGSIAVAGYYGLAITRDNACSFPFVGGGLDKQYVMDIAVDDKNPSGAVVVTATATGSQRHVQVYQTGDNGVTWTAPGPALDSFLLPTTLDVAPSDPQRVYVGGFFYGEDGVHGFVQRSNDRGKTWGPRTTLGGVTEADRVKELHVSGVDPNDPNRVFVRVSNPRAQDRLLVSNDGGATFQEVASFAGAMYGFAISPDGSKVAIGGAGAVNDPNGKGVYVASRPASGIGYQFEQRSDVPVLCLKWTSETLYGCGYNQQPGVFVVGHSDDEGRTWKPLLNSVNDIDATLKRCPNGSPYNNLCLADWSRQVCLFNTPGALDACAAATGDAGTSNPVQDDGGGCTLRPGAASKAATGFAALFLGFGLFVRRRLRRH</sequence>
<comment type="similarity">
    <text evidence="6">Belongs to the glycosyl hydrolase 74 family.</text>
</comment>
<dbReference type="Proteomes" id="UP001374803">
    <property type="component" value="Chromosome"/>
</dbReference>
<keyword evidence="4" id="KW-0326">Glycosidase</keyword>
<reference evidence="9" key="1">
    <citation type="submission" date="2021-12" db="EMBL/GenBank/DDBJ databases">
        <title>Discovery of the Pendulisporaceae a myxobacterial family with distinct sporulation behavior and unique specialized metabolism.</title>
        <authorList>
            <person name="Garcia R."/>
            <person name="Popoff A."/>
            <person name="Bader C.D."/>
            <person name="Loehr J."/>
            <person name="Walesch S."/>
            <person name="Walt C."/>
            <person name="Boldt J."/>
            <person name="Bunk B."/>
            <person name="Haeckl F.J.F.P.J."/>
            <person name="Gunesch A.P."/>
            <person name="Birkelbach J."/>
            <person name="Nuebel U."/>
            <person name="Pietschmann T."/>
            <person name="Bach T."/>
            <person name="Mueller R."/>
        </authorList>
    </citation>
    <scope>NUCLEOTIDE SEQUENCE</scope>
    <source>
        <strain evidence="9">MSr11367</strain>
    </source>
</reference>
<evidence type="ECO:0000313" key="9">
    <source>
        <dbReference type="EMBL" id="WXB01189.1"/>
    </source>
</evidence>
<keyword evidence="7" id="KW-0472">Membrane</keyword>
<evidence type="ECO:0000256" key="8">
    <source>
        <dbReference type="SAM" id="SignalP"/>
    </source>
</evidence>
<dbReference type="PANTHER" id="PTHR43739:SF2">
    <property type="entry name" value="OLIGOXYLOGLUCAN-REDUCING END-SPECIFIC XYLOGLUCANASE-RELATED"/>
    <property type="match status" value="1"/>
</dbReference>
<evidence type="ECO:0008006" key="11">
    <source>
        <dbReference type="Google" id="ProtNLM"/>
    </source>
</evidence>
<name>A0ABZ2KR82_9BACT</name>
<accession>A0ABZ2KR82</accession>
<evidence type="ECO:0000256" key="6">
    <source>
        <dbReference type="ARBA" id="ARBA00037986"/>
    </source>
</evidence>
<dbReference type="PANTHER" id="PTHR43739">
    <property type="entry name" value="XYLOGLUCANASE (EUROFUNG)"/>
    <property type="match status" value="1"/>
</dbReference>
<evidence type="ECO:0000256" key="3">
    <source>
        <dbReference type="ARBA" id="ARBA00023277"/>
    </source>
</evidence>
<dbReference type="Gene3D" id="2.130.10.10">
    <property type="entry name" value="YVTN repeat-like/Quinoprotein amine dehydrogenase"/>
    <property type="match status" value="2"/>
</dbReference>
<dbReference type="EMBL" id="CP089983">
    <property type="protein sequence ID" value="WXB01189.1"/>
    <property type="molecule type" value="Genomic_DNA"/>
</dbReference>
<dbReference type="InterPro" id="IPR052025">
    <property type="entry name" value="Xyloglucanase_GH74"/>
</dbReference>
<dbReference type="SUPFAM" id="SSF110296">
    <property type="entry name" value="Oligoxyloglucan reducing end-specific cellobiohydrolase"/>
    <property type="match status" value="1"/>
</dbReference>
<gene>
    <name evidence="9" type="ORF">LVJ94_30250</name>
</gene>
<proteinExistence type="inferred from homology"/>
<keyword evidence="10" id="KW-1185">Reference proteome</keyword>
<dbReference type="InterPro" id="IPR015943">
    <property type="entry name" value="WD40/YVTN_repeat-like_dom_sf"/>
</dbReference>
<keyword evidence="3" id="KW-0119">Carbohydrate metabolism</keyword>
<keyword evidence="7" id="KW-0812">Transmembrane</keyword>
<feature type="transmembrane region" description="Helical" evidence="7">
    <location>
        <begin position="434"/>
        <end position="453"/>
    </location>
</feature>